<protein>
    <recommendedName>
        <fullName evidence="5">Enhancer of polycomb-like protein</fullName>
    </recommendedName>
</protein>
<dbReference type="Proteomes" id="UP000479000">
    <property type="component" value="Unassembled WGS sequence"/>
</dbReference>
<evidence type="ECO:0000256" key="1">
    <source>
        <dbReference type="SAM" id="Coils"/>
    </source>
</evidence>
<dbReference type="InterPro" id="IPR024943">
    <property type="entry name" value="Enhancer_polycomb"/>
</dbReference>
<feature type="region of interest" description="Disordered" evidence="2">
    <location>
        <begin position="355"/>
        <end position="401"/>
    </location>
</feature>
<proteinExistence type="predicted"/>
<gene>
    <name evidence="3" type="ORF">NTEN_LOCUS15551</name>
</gene>
<feature type="region of interest" description="Disordered" evidence="2">
    <location>
        <begin position="183"/>
        <end position="215"/>
    </location>
</feature>
<dbReference type="GO" id="GO:0035267">
    <property type="term" value="C:NuA4 histone acetyltransferase complex"/>
    <property type="evidence" value="ECO:0007669"/>
    <property type="project" value="InterPro"/>
</dbReference>
<feature type="region of interest" description="Disordered" evidence="2">
    <location>
        <begin position="544"/>
        <end position="566"/>
    </location>
</feature>
<dbReference type="AlphaFoldDB" id="A0A6H5H0D6"/>
<name>A0A6H5H0D6_9HEMI</name>
<feature type="compositionally biased region" description="Pro residues" evidence="2">
    <location>
        <begin position="359"/>
        <end position="368"/>
    </location>
</feature>
<keyword evidence="1" id="KW-0175">Coiled coil</keyword>
<evidence type="ECO:0000313" key="4">
    <source>
        <dbReference type="Proteomes" id="UP000479000"/>
    </source>
</evidence>
<dbReference type="PANTHER" id="PTHR14898">
    <property type="entry name" value="ENHANCER OF POLYCOMB"/>
    <property type="match status" value="1"/>
</dbReference>
<dbReference type="GO" id="GO:0006357">
    <property type="term" value="P:regulation of transcription by RNA polymerase II"/>
    <property type="evidence" value="ECO:0007669"/>
    <property type="project" value="InterPro"/>
</dbReference>
<feature type="region of interest" description="Disordered" evidence="2">
    <location>
        <begin position="633"/>
        <end position="670"/>
    </location>
</feature>
<feature type="compositionally biased region" description="Basic residues" evidence="2">
    <location>
        <begin position="189"/>
        <end position="202"/>
    </location>
</feature>
<feature type="coiled-coil region" evidence="1">
    <location>
        <begin position="150"/>
        <end position="183"/>
    </location>
</feature>
<dbReference type="OrthoDB" id="10057585at2759"/>
<feature type="compositionally biased region" description="Polar residues" evidence="2">
    <location>
        <begin position="637"/>
        <end position="670"/>
    </location>
</feature>
<keyword evidence="4" id="KW-1185">Reference proteome</keyword>
<sequence>MSKLFRAKALDASKHLPIYRSEELPDLPEYSAINRAVPQMPSGMNKEEESFEEMMDQLEKNCAQNIASQNRKDLLLKEDDELSIAIYDYWLAKRIKSQPQPLVPTVRTEVNNRGATGNMDNNPYLAFRRRTEKMQTRKHRKNDETSYEKMVKLKRDLTRALQLLEIVKKRESAKKDLVELTDEVGPSRKEKRQYKKRKHKTAFPHGEKASVGTTTLPSSSLLAGVASSAVSALSSGDDEPSALTLSLAGSTVPSPPSSPKLAFPFHRRADCSYKAPVCIGGGVSSPSNSSSCWPSPEDEWSSEAKCRLRLGTLAMSDGPKFTGYFRRRVGRGGRVLIDRGSVSDFWSSVDFSVFDSRKPPPAPPPPAPSTSTPSQPTPSTTSRIYRPKTPPSSPIKSESSEAAVALDGPFTLQIQDLFDCETTALDVEPEELFPDLDLTSMRSEGDESKRKRSCSNLPFSDLLTDYEEATSSTYVAYDDDDEFRWKWNSQPSNAVGVSSSSSSSVNLNASGSSRSYAMSSYSRETSDVGSQFCSSLPSSSSSIASCSTGLQQNHRLPPPPSDNVLVDRAMMANGPINHSDPHPSSELDLHPNSSSIRAVLHPNSPSIQTHPLSKLVLHPSPCFIQARHPSELVPHPSLSSIQTRPPSESGLHPNSNLSSIQTLRSNPSHWPSPSCLTVRFQSSILISS</sequence>
<evidence type="ECO:0008006" key="5">
    <source>
        <dbReference type="Google" id="ProtNLM"/>
    </source>
</evidence>
<evidence type="ECO:0000313" key="3">
    <source>
        <dbReference type="EMBL" id="CAB0010508.1"/>
    </source>
</evidence>
<feature type="compositionally biased region" description="Low complexity" evidence="2">
    <location>
        <begin position="369"/>
        <end position="382"/>
    </location>
</feature>
<dbReference type="EMBL" id="CADCXU010023045">
    <property type="protein sequence ID" value="CAB0010508.1"/>
    <property type="molecule type" value="Genomic_DNA"/>
</dbReference>
<evidence type="ECO:0000256" key="2">
    <source>
        <dbReference type="SAM" id="MobiDB-lite"/>
    </source>
</evidence>
<reference evidence="3 4" key="1">
    <citation type="submission" date="2020-02" db="EMBL/GenBank/DDBJ databases">
        <authorList>
            <person name="Ferguson B K."/>
        </authorList>
    </citation>
    <scope>NUCLEOTIDE SEQUENCE [LARGE SCALE GENOMIC DNA]</scope>
</reference>
<organism evidence="3 4">
    <name type="scientific">Nesidiocoris tenuis</name>
    <dbReference type="NCBI Taxonomy" id="355587"/>
    <lineage>
        <taxon>Eukaryota</taxon>
        <taxon>Metazoa</taxon>
        <taxon>Ecdysozoa</taxon>
        <taxon>Arthropoda</taxon>
        <taxon>Hexapoda</taxon>
        <taxon>Insecta</taxon>
        <taxon>Pterygota</taxon>
        <taxon>Neoptera</taxon>
        <taxon>Paraneoptera</taxon>
        <taxon>Hemiptera</taxon>
        <taxon>Heteroptera</taxon>
        <taxon>Panheteroptera</taxon>
        <taxon>Cimicomorpha</taxon>
        <taxon>Miridae</taxon>
        <taxon>Dicyphina</taxon>
        <taxon>Nesidiocoris</taxon>
    </lineage>
</organism>
<accession>A0A6H5H0D6</accession>